<feature type="compositionally biased region" description="Basic and acidic residues" evidence="1">
    <location>
        <begin position="93"/>
        <end position="105"/>
    </location>
</feature>
<protein>
    <submittedName>
        <fullName evidence="2">Uncharacterized protein</fullName>
    </submittedName>
</protein>
<feature type="region of interest" description="Disordered" evidence="1">
    <location>
        <begin position="1"/>
        <end position="45"/>
    </location>
</feature>
<evidence type="ECO:0000313" key="2">
    <source>
        <dbReference type="EMBL" id="BBF89824.1"/>
    </source>
</evidence>
<proteinExistence type="predicted"/>
<dbReference type="AlphaFoldDB" id="A0A679BCF4"/>
<reference evidence="2" key="1">
    <citation type="submission" date="2018-08" db="EMBL/GenBank/DDBJ databases">
        <title>Oryza nivara genomic DNA, chromosome 11, BAC clone:BBa0124E01.</title>
        <authorList>
            <person name="Wu J."/>
            <person name="Kanamori H."/>
        </authorList>
    </citation>
    <scope>NUCLEOTIDE SEQUENCE</scope>
    <source>
        <strain evidence="2">W0106</strain>
    </source>
</reference>
<sequence>MCRGRQRFRGLETLPPAARRGAERSGQPVSGGRCDSSDGWYSSRRSGAVEDLGAPAWGCGSVKRPASYLQINTDEDEEENRRTTGEFVGERNPTTEERDLLRESG</sequence>
<organism evidence="2">
    <name type="scientific">Oryza nivara</name>
    <name type="common">Indian wild rice</name>
    <name type="synonym">Oryza sativa f. spontanea</name>
    <dbReference type="NCBI Taxonomy" id="4536"/>
    <lineage>
        <taxon>Eukaryota</taxon>
        <taxon>Viridiplantae</taxon>
        <taxon>Streptophyta</taxon>
        <taxon>Embryophyta</taxon>
        <taxon>Tracheophyta</taxon>
        <taxon>Spermatophyta</taxon>
        <taxon>Magnoliopsida</taxon>
        <taxon>Liliopsida</taxon>
        <taxon>Poales</taxon>
        <taxon>Poaceae</taxon>
        <taxon>BOP clade</taxon>
        <taxon>Oryzoideae</taxon>
        <taxon>Oryzeae</taxon>
        <taxon>Oryzinae</taxon>
        <taxon>Oryza</taxon>
    </lineage>
</organism>
<gene>
    <name evidence="2" type="primary">BBa0124E01.8</name>
</gene>
<feature type="region of interest" description="Disordered" evidence="1">
    <location>
        <begin position="68"/>
        <end position="105"/>
    </location>
</feature>
<dbReference type="EMBL" id="AP018873">
    <property type="protein sequence ID" value="BBF89824.1"/>
    <property type="molecule type" value="Genomic_DNA"/>
</dbReference>
<name>A0A679BCF4_ORYNI</name>
<accession>A0A679BCF4</accession>
<evidence type="ECO:0000256" key="1">
    <source>
        <dbReference type="SAM" id="MobiDB-lite"/>
    </source>
</evidence>